<dbReference type="Proteomes" id="UP001054252">
    <property type="component" value="Unassembled WGS sequence"/>
</dbReference>
<dbReference type="EMBL" id="BPVZ01000285">
    <property type="protein sequence ID" value="GKV49102.1"/>
    <property type="molecule type" value="Genomic_DNA"/>
</dbReference>
<evidence type="ECO:0000313" key="2">
    <source>
        <dbReference type="Proteomes" id="UP001054252"/>
    </source>
</evidence>
<name>A0AAV5MKJ0_9ROSI</name>
<sequence>MRLRRCIQQKMLGMHWLTCINNQMKTGTMIQESRLMKGNKPVSLYRVMQE</sequence>
<accession>A0AAV5MKJ0</accession>
<keyword evidence="2" id="KW-1185">Reference proteome</keyword>
<reference evidence="1 2" key="1">
    <citation type="journal article" date="2021" name="Commun. Biol.">
        <title>The genome of Shorea leprosula (Dipterocarpaceae) highlights the ecological relevance of drought in aseasonal tropical rainforests.</title>
        <authorList>
            <person name="Ng K.K.S."/>
            <person name="Kobayashi M.J."/>
            <person name="Fawcett J.A."/>
            <person name="Hatakeyama M."/>
            <person name="Paape T."/>
            <person name="Ng C.H."/>
            <person name="Ang C.C."/>
            <person name="Tnah L.H."/>
            <person name="Lee C.T."/>
            <person name="Nishiyama T."/>
            <person name="Sese J."/>
            <person name="O'Brien M.J."/>
            <person name="Copetti D."/>
            <person name="Mohd Noor M.I."/>
            <person name="Ong R.C."/>
            <person name="Putra M."/>
            <person name="Sireger I.Z."/>
            <person name="Indrioko S."/>
            <person name="Kosugi Y."/>
            <person name="Izuno A."/>
            <person name="Isagi Y."/>
            <person name="Lee S.L."/>
            <person name="Shimizu K.K."/>
        </authorList>
    </citation>
    <scope>NUCLEOTIDE SEQUENCE [LARGE SCALE GENOMIC DNA]</scope>
    <source>
        <strain evidence="1">214</strain>
    </source>
</reference>
<comment type="caution">
    <text evidence="1">The sequence shown here is derived from an EMBL/GenBank/DDBJ whole genome shotgun (WGS) entry which is preliminary data.</text>
</comment>
<evidence type="ECO:0000313" key="1">
    <source>
        <dbReference type="EMBL" id="GKV49102.1"/>
    </source>
</evidence>
<proteinExistence type="predicted"/>
<protein>
    <submittedName>
        <fullName evidence="1">Uncharacterized protein</fullName>
    </submittedName>
</protein>
<organism evidence="1 2">
    <name type="scientific">Rubroshorea leprosula</name>
    <dbReference type="NCBI Taxonomy" id="152421"/>
    <lineage>
        <taxon>Eukaryota</taxon>
        <taxon>Viridiplantae</taxon>
        <taxon>Streptophyta</taxon>
        <taxon>Embryophyta</taxon>
        <taxon>Tracheophyta</taxon>
        <taxon>Spermatophyta</taxon>
        <taxon>Magnoliopsida</taxon>
        <taxon>eudicotyledons</taxon>
        <taxon>Gunneridae</taxon>
        <taxon>Pentapetalae</taxon>
        <taxon>rosids</taxon>
        <taxon>malvids</taxon>
        <taxon>Malvales</taxon>
        <taxon>Dipterocarpaceae</taxon>
        <taxon>Rubroshorea</taxon>
    </lineage>
</organism>
<gene>
    <name evidence="1" type="ORF">SLEP1_g55869</name>
</gene>
<dbReference type="AlphaFoldDB" id="A0AAV5MKJ0"/>